<feature type="transmembrane region" description="Helical" evidence="1">
    <location>
        <begin position="48"/>
        <end position="66"/>
    </location>
</feature>
<comment type="caution">
    <text evidence="2">The sequence shown here is derived from an EMBL/GenBank/DDBJ whole genome shotgun (WGS) entry which is preliminary data.</text>
</comment>
<keyword evidence="1" id="KW-1133">Transmembrane helix</keyword>
<feature type="transmembrane region" description="Helical" evidence="1">
    <location>
        <begin position="15"/>
        <end position="36"/>
    </location>
</feature>
<dbReference type="RefSeq" id="WP_203643490.1">
    <property type="nucleotide sequence ID" value="NZ_JBHTOD010000002.1"/>
</dbReference>
<dbReference type="EMBL" id="JBHTOD010000002">
    <property type="protein sequence ID" value="MFD1454536.1"/>
    <property type="molecule type" value="Genomic_DNA"/>
</dbReference>
<sequence>MEFQQRLPQNLKETVLFMAIISLISVNLIAPVITVLEVGFSLSHWEMVFHQLPLLWISVIILVVLTQQPANKLASYFLGENASFRSAMLITAMCNVFLMSLVLTILGTWIGTSSVTLDPIIHFFAKWPRNYTIALVVEAFIAQPIARSAMAWLHRGQVTTPSQLS</sequence>
<feature type="transmembrane region" description="Helical" evidence="1">
    <location>
        <begin position="87"/>
        <end position="111"/>
    </location>
</feature>
<reference evidence="3" key="1">
    <citation type="journal article" date="2019" name="Int. J. Syst. Evol. Microbiol.">
        <title>The Global Catalogue of Microorganisms (GCM) 10K type strain sequencing project: providing services to taxonomists for standard genome sequencing and annotation.</title>
        <authorList>
            <consortium name="The Broad Institute Genomics Platform"/>
            <consortium name="The Broad Institute Genome Sequencing Center for Infectious Disease"/>
            <person name="Wu L."/>
            <person name="Ma J."/>
        </authorList>
    </citation>
    <scope>NUCLEOTIDE SEQUENCE [LARGE SCALE GENOMIC DNA]</scope>
    <source>
        <strain evidence="3">CCM 8979</strain>
    </source>
</reference>
<keyword evidence="1" id="KW-0812">Transmembrane</keyword>
<dbReference type="InterPro" id="IPR021529">
    <property type="entry name" value="DUF2798"/>
</dbReference>
<dbReference type="Proteomes" id="UP001597189">
    <property type="component" value="Unassembled WGS sequence"/>
</dbReference>
<evidence type="ECO:0000313" key="2">
    <source>
        <dbReference type="EMBL" id="MFD1454536.1"/>
    </source>
</evidence>
<keyword evidence="3" id="KW-1185">Reference proteome</keyword>
<protein>
    <recommendedName>
        <fullName evidence="4">DUF2798 domain-containing protein</fullName>
    </recommendedName>
</protein>
<evidence type="ECO:0000313" key="3">
    <source>
        <dbReference type="Proteomes" id="UP001597189"/>
    </source>
</evidence>
<keyword evidence="1" id="KW-0472">Membrane</keyword>
<dbReference type="Pfam" id="PF11391">
    <property type="entry name" value="DUF2798"/>
    <property type="match status" value="1"/>
</dbReference>
<gene>
    <name evidence="2" type="ORF">ACFQ44_02425</name>
</gene>
<evidence type="ECO:0000256" key="1">
    <source>
        <dbReference type="SAM" id="Phobius"/>
    </source>
</evidence>
<accession>A0ABW4D1A1</accession>
<evidence type="ECO:0008006" key="4">
    <source>
        <dbReference type="Google" id="ProtNLM"/>
    </source>
</evidence>
<proteinExistence type="predicted"/>
<name>A0ABW4D1A1_9LACO</name>
<organism evidence="2 3">
    <name type="scientific">Levilactobacillus lanxiensis</name>
    <dbReference type="NCBI Taxonomy" id="2799568"/>
    <lineage>
        <taxon>Bacteria</taxon>
        <taxon>Bacillati</taxon>
        <taxon>Bacillota</taxon>
        <taxon>Bacilli</taxon>
        <taxon>Lactobacillales</taxon>
        <taxon>Lactobacillaceae</taxon>
        <taxon>Levilactobacillus</taxon>
    </lineage>
</organism>